<evidence type="ECO:0000256" key="3">
    <source>
        <dbReference type="ARBA" id="ARBA00022448"/>
    </source>
</evidence>
<keyword evidence="7" id="KW-0472">Membrane</keyword>
<evidence type="ECO:0000256" key="8">
    <source>
        <dbReference type="ARBA" id="ARBA00023237"/>
    </source>
</evidence>
<sequence length="765" mass="81448">MRNLALGLLMTFVLTSCEALKGDACTVPTGEEQTGKTDGRCKDGFLSARKQRAVLYNGSDRSLFYTGEAAPAGGVLDTARLNAPPPRVLPFVGYVDSVRVDYKPTPGGVQQDLASLQNAGARALDPEAKVNIDFNRATIGFVLKQLLGGALGVNYIAPDDLGGSVTFRTEEPLPKSQVLYVVRDILARNGFAMRQVNSVYHIGTPEMVESLEANARRNQTVEQITRVVKLDRNNAANVIGIAGQLLPQSISLTPSNAANAVIVRAPANDIAQVEQTLQSISRDGLGDDKVAVVPVHHGTPEKVAAKLIAFYQARVPAGGDMPTILPLERQQALLIGARDLQIMNGVKQLAQLMDREATDEPALRIIELRHLTAEEIAKPLTEIFGKSGEGDTAAATESRGKEQPAQRAPRQMPAIPQQTPLADGDAGSEAAPKFNMRGIVEAAASAAGSGTPSGGSRGAGAAAAAEAPSAPRVRIVPDPRTNTLMIHATYADFQRIRDVVATMDVPQSQLAIEAMIVEVELNDHLDHGVQMYLQGPYVAARTTGETLPTGGTGVVTAPEGNGAFVSLGGNVGNYRIEAILSALQAVTKVKVISSPYLTVLDGKTARLVVGDQIPYAISSQTSQSSGNVTVTQQIEIKDTGIVLDVTPRIYASNSVALRINQSVSTPSPTLQNGNPVISTRNVESNVLGQSGRTIVLGGLIQDRFEDTETGVPVLKSTPIIGNLFKTRTDRVRRVELLIMLTPRVIRNSSQLEDITKLLRSQLHTR</sequence>
<feature type="region of interest" description="Disordered" evidence="10">
    <location>
        <begin position="446"/>
        <end position="475"/>
    </location>
</feature>
<feature type="chain" id="PRO_5045185259" evidence="11">
    <location>
        <begin position="22"/>
        <end position="765"/>
    </location>
</feature>
<evidence type="ECO:0000313" key="14">
    <source>
        <dbReference type="EMBL" id="NIJ59406.1"/>
    </source>
</evidence>
<dbReference type="PRINTS" id="PR01032">
    <property type="entry name" value="PHAGEIV"/>
</dbReference>
<evidence type="ECO:0000256" key="4">
    <source>
        <dbReference type="ARBA" id="ARBA00022452"/>
    </source>
</evidence>
<evidence type="ECO:0000256" key="10">
    <source>
        <dbReference type="SAM" id="MobiDB-lite"/>
    </source>
</evidence>
<organism evidence="14 15">
    <name type="scientific">Pseudochelatococcus lubricantis</name>
    <dbReference type="NCBI Taxonomy" id="1538102"/>
    <lineage>
        <taxon>Bacteria</taxon>
        <taxon>Pseudomonadati</taxon>
        <taxon>Pseudomonadota</taxon>
        <taxon>Alphaproteobacteria</taxon>
        <taxon>Hyphomicrobiales</taxon>
        <taxon>Chelatococcaceae</taxon>
        <taxon>Pseudochelatococcus</taxon>
    </lineage>
</organism>
<dbReference type="Pfam" id="PF00263">
    <property type="entry name" value="Secretin"/>
    <property type="match status" value="1"/>
</dbReference>
<evidence type="ECO:0000256" key="1">
    <source>
        <dbReference type="ARBA" id="ARBA00004442"/>
    </source>
</evidence>
<reference evidence="14 15" key="1">
    <citation type="submission" date="2020-03" db="EMBL/GenBank/DDBJ databases">
        <title>Genomic Encyclopedia of Type Strains, Phase IV (KMG-IV): sequencing the most valuable type-strain genomes for metagenomic binning, comparative biology and taxonomic classification.</title>
        <authorList>
            <person name="Goeker M."/>
        </authorList>
    </citation>
    <scope>NUCLEOTIDE SEQUENCE [LARGE SCALE GENOMIC DNA]</scope>
    <source>
        <strain evidence="14 15">DSM 103870</strain>
    </source>
</reference>
<dbReference type="Proteomes" id="UP001429580">
    <property type="component" value="Unassembled WGS sequence"/>
</dbReference>
<dbReference type="InterPro" id="IPR050810">
    <property type="entry name" value="Bact_Secretion_Sys_Channel"/>
</dbReference>
<comment type="subcellular location">
    <subcellularLocation>
        <location evidence="1 9">Cell outer membrane</location>
    </subcellularLocation>
</comment>
<keyword evidence="4" id="KW-0812">Transmembrane</keyword>
<keyword evidence="5 11" id="KW-0732">Signal</keyword>
<dbReference type="PANTHER" id="PTHR30332">
    <property type="entry name" value="PROBABLE GENERAL SECRETION PATHWAY PROTEIN D"/>
    <property type="match status" value="1"/>
</dbReference>
<evidence type="ECO:0000256" key="6">
    <source>
        <dbReference type="ARBA" id="ARBA00022927"/>
    </source>
</evidence>
<evidence type="ECO:0000259" key="12">
    <source>
        <dbReference type="Pfam" id="PF00263"/>
    </source>
</evidence>
<dbReference type="InterPro" id="IPR005644">
    <property type="entry name" value="NolW-like"/>
</dbReference>
<feature type="signal peptide" evidence="11">
    <location>
        <begin position="1"/>
        <end position="21"/>
    </location>
</feature>
<dbReference type="Gene3D" id="3.30.1370.120">
    <property type="match status" value="2"/>
</dbReference>
<evidence type="ECO:0000313" key="15">
    <source>
        <dbReference type="Proteomes" id="UP001429580"/>
    </source>
</evidence>
<dbReference type="InterPro" id="IPR001775">
    <property type="entry name" value="GspD/PilQ"/>
</dbReference>
<dbReference type="PANTHER" id="PTHR30332:SF25">
    <property type="entry name" value="SECRETIN XPSD"/>
    <property type="match status" value="1"/>
</dbReference>
<evidence type="ECO:0000256" key="5">
    <source>
        <dbReference type="ARBA" id="ARBA00022729"/>
    </source>
</evidence>
<proteinExistence type="inferred from homology"/>
<comment type="caution">
    <text evidence="14">The sequence shown here is derived from an EMBL/GenBank/DDBJ whole genome shotgun (WGS) entry which is preliminary data.</text>
</comment>
<keyword evidence="4" id="KW-1134">Transmembrane beta strand</keyword>
<evidence type="ECO:0000256" key="9">
    <source>
        <dbReference type="RuleBase" id="RU004004"/>
    </source>
</evidence>
<dbReference type="NCBIfam" id="TIGR02517">
    <property type="entry name" value="type_II_gspD"/>
    <property type="match status" value="1"/>
</dbReference>
<feature type="domain" description="Type II/III secretion system secretin-like" evidence="12">
    <location>
        <begin position="582"/>
        <end position="746"/>
    </location>
</feature>
<feature type="compositionally biased region" description="Low complexity" evidence="10">
    <location>
        <begin position="459"/>
        <end position="471"/>
    </location>
</feature>
<keyword evidence="3 9" id="KW-0813">Transport</keyword>
<keyword evidence="6" id="KW-0653">Protein transport</keyword>
<dbReference type="PROSITE" id="PS51257">
    <property type="entry name" value="PROKAR_LIPOPROTEIN"/>
    <property type="match status" value="1"/>
</dbReference>
<feature type="region of interest" description="Disordered" evidence="10">
    <location>
        <begin position="382"/>
        <end position="429"/>
    </location>
</feature>
<evidence type="ECO:0000256" key="7">
    <source>
        <dbReference type="ARBA" id="ARBA00023136"/>
    </source>
</evidence>
<accession>A0ABX0V8E9</accession>
<dbReference type="PRINTS" id="PR00811">
    <property type="entry name" value="BCTERIALGSPD"/>
</dbReference>
<dbReference type="InterPro" id="IPR004846">
    <property type="entry name" value="T2SS/T3SS_dom"/>
</dbReference>
<dbReference type="InterPro" id="IPR038591">
    <property type="entry name" value="NolW-like_sf"/>
</dbReference>
<dbReference type="RefSeq" id="WP_166954690.1">
    <property type="nucleotide sequence ID" value="NZ_JAASQI010000008.1"/>
</dbReference>
<gene>
    <name evidence="14" type="ORF">FHS82_003261</name>
</gene>
<dbReference type="EMBL" id="JAASQI010000008">
    <property type="protein sequence ID" value="NIJ59406.1"/>
    <property type="molecule type" value="Genomic_DNA"/>
</dbReference>
<evidence type="ECO:0000256" key="11">
    <source>
        <dbReference type="SAM" id="SignalP"/>
    </source>
</evidence>
<keyword evidence="15" id="KW-1185">Reference proteome</keyword>
<feature type="domain" description="NolW-like" evidence="13">
    <location>
        <begin position="364"/>
        <end position="509"/>
    </location>
</feature>
<dbReference type="InterPro" id="IPR013356">
    <property type="entry name" value="T2SS_GspD"/>
</dbReference>
<evidence type="ECO:0000259" key="13">
    <source>
        <dbReference type="Pfam" id="PF03958"/>
    </source>
</evidence>
<protein>
    <submittedName>
        <fullName evidence="14">General secretion pathway protein D</fullName>
    </submittedName>
</protein>
<evidence type="ECO:0000256" key="2">
    <source>
        <dbReference type="ARBA" id="ARBA00006980"/>
    </source>
</evidence>
<comment type="similarity">
    <text evidence="2">Belongs to the bacterial secretin family. GSP D subfamily.</text>
</comment>
<name>A0ABX0V8E9_9HYPH</name>
<dbReference type="Gene3D" id="3.55.50.30">
    <property type="match status" value="1"/>
</dbReference>
<dbReference type="Pfam" id="PF03958">
    <property type="entry name" value="Secretin_N"/>
    <property type="match status" value="1"/>
</dbReference>
<keyword evidence="8" id="KW-0998">Cell outer membrane</keyword>